<gene>
    <name evidence="1" type="ORF">LMKDKBCB_02344</name>
</gene>
<dbReference type="Proteomes" id="UP000330807">
    <property type="component" value="Unassembled WGS sequence"/>
</dbReference>
<proteinExistence type="predicted"/>
<sequence>MSEQPLISGRGTCWKDKRSPNTYRYYFSLGIKDPKTGRYRRSPTYTVRCKTKTEAMAAMLAKLAEINSSGTISKTKKPNLLASYCWAFYENRDTERNALR</sequence>
<dbReference type="AlphaFoldDB" id="A0A5K1JI03"/>
<evidence type="ECO:0000313" key="2">
    <source>
        <dbReference type="Proteomes" id="UP000330807"/>
    </source>
</evidence>
<name>A0A5K1JI03_9ACTN</name>
<protein>
    <submittedName>
        <fullName evidence="1">Uncharacterized protein</fullName>
    </submittedName>
</protein>
<accession>A0A5K1JI03</accession>
<evidence type="ECO:0000313" key="1">
    <source>
        <dbReference type="EMBL" id="VWM05100.1"/>
    </source>
</evidence>
<reference evidence="1 2" key="1">
    <citation type="submission" date="2019-10" db="EMBL/GenBank/DDBJ databases">
        <authorList>
            <person name="Wolf R A."/>
        </authorList>
    </citation>
    <scope>NUCLEOTIDE SEQUENCE [LARGE SCALE GENOMIC DNA]</scope>
    <source>
        <strain evidence="1">Collinsella_aerofaciens_AK_138A</strain>
    </source>
</reference>
<organism evidence="1 2">
    <name type="scientific">Collinsella aerofaciens</name>
    <dbReference type="NCBI Taxonomy" id="74426"/>
    <lineage>
        <taxon>Bacteria</taxon>
        <taxon>Bacillati</taxon>
        <taxon>Actinomycetota</taxon>
        <taxon>Coriobacteriia</taxon>
        <taxon>Coriobacteriales</taxon>
        <taxon>Coriobacteriaceae</taxon>
        <taxon>Collinsella</taxon>
    </lineage>
</organism>
<dbReference type="EMBL" id="CABWIH010000114">
    <property type="protein sequence ID" value="VWM05100.1"/>
    <property type="molecule type" value="Genomic_DNA"/>
</dbReference>